<accession>A0ABY2VZL6</accession>
<comment type="caution">
    <text evidence="1">The sequence shown here is derived from an EMBL/GenBank/DDBJ whole genome shotgun (WGS) entry which is preliminary data.</text>
</comment>
<dbReference type="EMBL" id="PNBW01000033">
    <property type="protein sequence ID" value="TMO75969.1"/>
    <property type="molecule type" value="Genomic_DNA"/>
</dbReference>
<organism evidence="1 2">
    <name type="scientific">Pseudoalteromonas aurantia</name>
    <dbReference type="NCBI Taxonomy" id="43654"/>
    <lineage>
        <taxon>Bacteria</taxon>
        <taxon>Pseudomonadati</taxon>
        <taxon>Pseudomonadota</taxon>
        <taxon>Gammaproteobacteria</taxon>
        <taxon>Alteromonadales</taxon>
        <taxon>Pseudoalteromonadaceae</taxon>
        <taxon>Pseudoalteromonas</taxon>
    </lineage>
</organism>
<reference evidence="2" key="2">
    <citation type="submission" date="2019-06" db="EMBL/GenBank/DDBJ databases">
        <title>Co-occurence of chitin degradation, pigmentation and bioactivity in marine Pseudoalteromonas.</title>
        <authorList>
            <person name="Sonnenschein E.C."/>
            <person name="Bech P.K."/>
        </authorList>
    </citation>
    <scope>NUCLEOTIDE SEQUENCE [LARGE SCALE GENOMIC DNA]</scope>
    <source>
        <strain evidence="2">S3895</strain>
    </source>
</reference>
<dbReference type="Proteomes" id="UP000307164">
    <property type="component" value="Unassembled WGS sequence"/>
</dbReference>
<gene>
    <name evidence="1" type="ORF">CWC20_06860</name>
</gene>
<protein>
    <submittedName>
        <fullName evidence="1">Uncharacterized protein</fullName>
    </submittedName>
</protein>
<sequence length="64" mass="7072">MLAYHKIHKLPQSSPPDAAEGEALRLACFKASHPALFQVLATTHSTQHLNPLKTPHNPNKQPQL</sequence>
<evidence type="ECO:0000313" key="2">
    <source>
        <dbReference type="Proteomes" id="UP000307164"/>
    </source>
</evidence>
<keyword evidence="2" id="KW-1185">Reference proteome</keyword>
<name>A0ABY2VZL6_9GAMM</name>
<reference evidence="1 2" key="1">
    <citation type="submission" date="2018-01" db="EMBL/GenBank/DDBJ databases">
        <authorList>
            <person name="Paulsen S."/>
            <person name="Gram L.K."/>
        </authorList>
    </citation>
    <scope>NUCLEOTIDE SEQUENCE [LARGE SCALE GENOMIC DNA]</scope>
    <source>
        <strain evidence="1 2">S3895</strain>
    </source>
</reference>
<proteinExistence type="predicted"/>
<evidence type="ECO:0000313" key="1">
    <source>
        <dbReference type="EMBL" id="TMO75969.1"/>
    </source>
</evidence>